<proteinExistence type="predicted"/>
<comment type="caution">
    <text evidence="2">The sequence shown here is derived from an EMBL/GenBank/DDBJ whole genome shotgun (WGS) entry which is preliminary data.</text>
</comment>
<gene>
    <name evidence="2" type="ORF">SCAR479_06030</name>
</gene>
<evidence type="ECO:0000313" key="2">
    <source>
        <dbReference type="EMBL" id="KAK9777301.1"/>
    </source>
</evidence>
<reference evidence="2 3" key="1">
    <citation type="submission" date="2024-02" db="EMBL/GenBank/DDBJ databases">
        <title>First draft genome assembly of two strains of Seiridium cardinale.</title>
        <authorList>
            <person name="Emiliani G."/>
            <person name="Scali E."/>
        </authorList>
    </citation>
    <scope>NUCLEOTIDE SEQUENCE [LARGE SCALE GENOMIC DNA]</scope>
    <source>
        <strain evidence="2 3">BM-138-000479</strain>
    </source>
</reference>
<feature type="compositionally biased region" description="Polar residues" evidence="1">
    <location>
        <begin position="115"/>
        <end position="131"/>
    </location>
</feature>
<protein>
    <submittedName>
        <fullName evidence="2">Uncharacterized protein</fullName>
    </submittedName>
</protein>
<dbReference type="EMBL" id="JARVKM010000022">
    <property type="protein sequence ID" value="KAK9777301.1"/>
    <property type="molecule type" value="Genomic_DNA"/>
</dbReference>
<accession>A0ABR2XU24</accession>
<evidence type="ECO:0000256" key="1">
    <source>
        <dbReference type="SAM" id="MobiDB-lite"/>
    </source>
</evidence>
<name>A0ABR2XU24_9PEZI</name>
<organism evidence="2 3">
    <name type="scientific">Seiridium cardinale</name>
    <dbReference type="NCBI Taxonomy" id="138064"/>
    <lineage>
        <taxon>Eukaryota</taxon>
        <taxon>Fungi</taxon>
        <taxon>Dikarya</taxon>
        <taxon>Ascomycota</taxon>
        <taxon>Pezizomycotina</taxon>
        <taxon>Sordariomycetes</taxon>
        <taxon>Xylariomycetidae</taxon>
        <taxon>Amphisphaeriales</taxon>
        <taxon>Sporocadaceae</taxon>
        <taxon>Seiridium</taxon>
    </lineage>
</organism>
<dbReference type="Proteomes" id="UP001465668">
    <property type="component" value="Unassembled WGS sequence"/>
</dbReference>
<keyword evidence="3" id="KW-1185">Reference proteome</keyword>
<feature type="region of interest" description="Disordered" evidence="1">
    <location>
        <begin position="115"/>
        <end position="148"/>
    </location>
</feature>
<evidence type="ECO:0000313" key="3">
    <source>
        <dbReference type="Proteomes" id="UP001465668"/>
    </source>
</evidence>
<sequence>MLSKRLEELSKDPDDRNSIAELVVTALGTQGSYYICWKTKSGQYQQDGHGLPIELQDWLFPTTGPTRNFESLQVILGPREGDFVASDCNGRVERKVPEQLPRPLERARTFKSYDGTTASRPLSMAVNNTEPPNGMRQRRSATVGSPGPFSIGRRASLIDEEPVAVPAGNRQASPRLASLVPVVGRINRFRRRPTSLYHTGVQPLVTVESLQATKQDESQHPDSSGGDCERLARSLSDREANSGLDAQRAQKPIGSYVDAGVQMDGPPTPKLPPIQTTFDDYRYIRHVRESSSASSTSSVFTSYSSAISTRRSSVAEDCSLKPDYRQPFNYLPNPVFMGRMQDYFRASGYRLGDALQYGTVS</sequence>